<name>A0A2T7DX53_9POAL</name>
<keyword evidence="4" id="KW-1185">Reference proteome</keyword>
<dbReference type="Proteomes" id="UP000244336">
    <property type="component" value="Chromosome 4"/>
</dbReference>
<proteinExistence type="predicted"/>
<organism evidence="3 4">
    <name type="scientific">Panicum hallii var. hallii</name>
    <dbReference type="NCBI Taxonomy" id="1504633"/>
    <lineage>
        <taxon>Eukaryota</taxon>
        <taxon>Viridiplantae</taxon>
        <taxon>Streptophyta</taxon>
        <taxon>Embryophyta</taxon>
        <taxon>Tracheophyta</taxon>
        <taxon>Spermatophyta</taxon>
        <taxon>Magnoliopsida</taxon>
        <taxon>Liliopsida</taxon>
        <taxon>Poales</taxon>
        <taxon>Poaceae</taxon>
        <taxon>PACMAD clade</taxon>
        <taxon>Panicoideae</taxon>
        <taxon>Panicodae</taxon>
        <taxon>Paniceae</taxon>
        <taxon>Panicinae</taxon>
        <taxon>Panicum</taxon>
        <taxon>Panicum sect. Panicum</taxon>
    </lineage>
</organism>
<evidence type="ECO:0000313" key="4">
    <source>
        <dbReference type="Proteomes" id="UP000244336"/>
    </source>
</evidence>
<dbReference type="AlphaFoldDB" id="A0A2T7DX53"/>
<feature type="region of interest" description="Disordered" evidence="1">
    <location>
        <begin position="66"/>
        <end position="100"/>
    </location>
</feature>
<dbReference type="EMBL" id="CM009752">
    <property type="protein sequence ID" value="PUZ60160.1"/>
    <property type="molecule type" value="Genomic_DNA"/>
</dbReference>
<keyword evidence="2" id="KW-0812">Transmembrane</keyword>
<protein>
    <submittedName>
        <fullName evidence="3">Uncharacterized protein</fullName>
    </submittedName>
</protein>
<feature type="transmembrane region" description="Helical" evidence="2">
    <location>
        <begin position="50"/>
        <end position="68"/>
    </location>
</feature>
<reference evidence="3 4" key="1">
    <citation type="submission" date="2018-04" db="EMBL/GenBank/DDBJ databases">
        <title>WGS assembly of Panicum hallii var. hallii HAL2.</title>
        <authorList>
            <person name="Lovell J."/>
            <person name="Jenkins J."/>
            <person name="Lowry D."/>
            <person name="Mamidi S."/>
            <person name="Sreedasyam A."/>
            <person name="Weng X."/>
            <person name="Barry K."/>
            <person name="Bonette J."/>
            <person name="Campitelli B."/>
            <person name="Daum C."/>
            <person name="Gordon S."/>
            <person name="Gould B."/>
            <person name="Lipzen A."/>
            <person name="MacQueen A."/>
            <person name="Palacio-Mejia J."/>
            <person name="Plott C."/>
            <person name="Shakirov E."/>
            <person name="Shu S."/>
            <person name="Yoshinaga Y."/>
            <person name="Zane M."/>
            <person name="Rokhsar D."/>
            <person name="Grimwood J."/>
            <person name="Schmutz J."/>
            <person name="Juenger T."/>
        </authorList>
    </citation>
    <scope>NUCLEOTIDE SEQUENCE [LARGE SCALE GENOMIC DNA]</scope>
    <source>
        <strain evidence="4">cv. HAL2</strain>
    </source>
</reference>
<evidence type="ECO:0000256" key="1">
    <source>
        <dbReference type="SAM" id="MobiDB-lite"/>
    </source>
</evidence>
<evidence type="ECO:0000256" key="2">
    <source>
        <dbReference type="SAM" id="Phobius"/>
    </source>
</evidence>
<sequence>MSMLERCHLSTPSLACQVFALVANWCPLKLAEHTAEQQAKMASNAYRCRILLLTVVLSLLVIVSSSSSRLTGSGRPPNYQKGDPNNPCPPSCSPQSSVCQ</sequence>
<keyword evidence="2" id="KW-0472">Membrane</keyword>
<gene>
    <name evidence="3" type="ORF">GQ55_4G101600</name>
</gene>
<accession>A0A2T7DX53</accession>
<keyword evidence="2" id="KW-1133">Transmembrane helix</keyword>
<evidence type="ECO:0000313" key="3">
    <source>
        <dbReference type="EMBL" id="PUZ60160.1"/>
    </source>
</evidence>
<dbReference type="Gramene" id="PUZ60160">
    <property type="protein sequence ID" value="PUZ60160"/>
    <property type="gene ID" value="GQ55_4G101600"/>
</dbReference>